<organism evidence="2">
    <name type="scientific">marine sediment metagenome</name>
    <dbReference type="NCBI Taxonomy" id="412755"/>
    <lineage>
        <taxon>unclassified sequences</taxon>
        <taxon>metagenomes</taxon>
        <taxon>ecological metagenomes</taxon>
    </lineage>
</organism>
<protein>
    <submittedName>
        <fullName evidence="2">Uncharacterized protein</fullName>
    </submittedName>
</protein>
<evidence type="ECO:0000313" key="2">
    <source>
        <dbReference type="EMBL" id="GAG34435.1"/>
    </source>
</evidence>
<gene>
    <name evidence="2" type="ORF">S01H1_74134</name>
</gene>
<accession>X0WUV0</accession>
<dbReference type="EMBL" id="BARS01049569">
    <property type="protein sequence ID" value="GAG34435.1"/>
    <property type="molecule type" value="Genomic_DNA"/>
</dbReference>
<name>X0WUV0_9ZZZZ</name>
<feature type="region of interest" description="Disordered" evidence="1">
    <location>
        <begin position="1"/>
        <end position="34"/>
    </location>
</feature>
<sequence length="78" mass="7867">MSTYSTELPNGSGGDPQPVRTGDGLPGADGVPADSLCQHNQIVAILLPSEQLQAAKGREKSGVGSGTQRTFSASAGLK</sequence>
<dbReference type="AlphaFoldDB" id="X0WUV0"/>
<feature type="compositionally biased region" description="Polar residues" evidence="1">
    <location>
        <begin position="66"/>
        <end position="78"/>
    </location>
</feature>
<comment type="caution">
    <text evidence="2">The sequence shown here is derived from an EMBL/GenBank/DDBJ whole genome shotgun (WGS) entry which is preliminary data.</text>
</comment>
<feature type="region of interest" description="Disordered" evidence="1">
    <location>
        <begin position="53"/>
        <end position="78"/>
    </location>
</feature>
<reference evidence="2" key="1">
    <citation type="journal article" date="2014" name="Front. Microbiol.">
        <title>High frequency of phylogenetically diverse reductive dehalogenase-homologous genes in deep subseafloor sedimentary metagenomes.</title>
        <authorList>
            <person name="Kawai M."/>
            <person name="Futagami T."/>
            <person name="Toyoda A."/>
            <person name="Takaki Y."/>
            <person name="Nishi S."/>
            <person name="Hori S."/>
            <person name="Arai W."/>
            <person name="Tsubouchi T."/>
            <person name="Morono Y."/>
            <person name="Uchiyama I."/>
            <person name="Ito T."/>
            <person name="Fujiyama A."/>
            <person name="Inagaki F."/>
            <person name="Takami H."/>
        </authorList>
    </citation>
    <scope>NUCLEOTIDE SEQUENCE</scope>
    <source>
        <strain evidence="2">Expedition CK06-06</strain>
    </source>
</reference>
<proteinExistence type="predicted"/>
<evidence type="ECO:0000256" key="1">
    <source>
        <dbReference type="SAM" id="MobiDB-lite"/>
    </source>
</evidence>